<dbReference type="InterPro" id="IPR024079">
    <property type="entry name" value="MetalloPept_cat_dom_sf"/>
</dbReference>
<evidence type="ECO:0000256" key="5">
    <source>
        <dbReference type="ARBA" id="ARBA00022833"/>
    </source>
</evidence>
<dbReference type="SUPFAM" id="SSF55486">
    <property type="entry name" value="Metalloproteases ('zincins'), catalytic domain"/>
    <property type="match status" value="1"/>
</dbReference>
<dbReference type="PANTHER" id="PTHR11804">
    <property type="entry name" value="PROTEASE M3 THIMET OLIGOPEPTIDASE-RELATED"/>
    <property type="match status" value="1"/>
</dbReference>
<protein>
    <submittedName>
        <fullName evidence="10">Uncharacterized protein LOC115621845</fullName>
    </submittedName>
</protein>
<evidence type="ECO:0000256" key="7">
    <source>
        <dbReference type="RuleBase" id="RU003435"/>
    </source>
</evidence>
<feature type="domain" description="Peptidase M3A/M3B catalytic" evidence="8">
    <location>
        <begin position="262"/>
        <end position="715"/>
    </location>
</feature>
<keyword evidence="6 7" id="KW-0482">Metalloprotease</keyword>
<evidence type="ECO:0000259" key="8">
    <source>
        <dbReference type="Pfam" id="PF01432"/>
    </source>
</evidence>
<dbReference type="GO" id="GO:0006508">
    <property type="term" value="P:proteolysis"/>
    <property type="evidence" value="ECO:0007669"/>
    <property type="project" value="UniProtKB-KW"/>
</dbReference>
<name>A0A6J2T990_DROLE</name>
<evidence type="ECO:0000313" key="9">
    <source>
        <dbReference type="Proteomes" id="UP000504634"/>
    </source>
</evidence>
<dbReference type="InterPro" id="IPR024077">
    <property type="entry name" value="Neurolysin/TOP_dom2"/>
</dbReference>
<organism evidence="9 10">
    <name type="scientific">Drosophila lebanonensis</name>
    <name type="common">Fruit fly</name>
    <name type="synonym">Scaptodrosophila lebanonensis</name>
    <dbReference type="NCBI Taxonomy" id="7225"/>
    <lineage>
        <taxon>Eukaryota</taxon>
        <taxon>Metazoa</taxon>
        <taxon>Ecdysozoa</taxon>
        <taxon>Arthropoda</taxon>
        <taxon>Hexapoda</taxon>
        <taxon>Insecta</taxon>
        <taxon>Pterygota</taxon>
        <taxon>Neoptera</taxon>
        <taxon>Endopterygota</taxon>
        <taxon>Diptera</taxon>
        <taxon>Brachycera</taxon>
        <taxon>Muscomorpha</taxon>
        <taxon>Ephydroidea</taxon>
        <taxon>Drosophilidae</taxon>
        <taxon>Scaptodrosophila</taxon>
    </lineage>
</organism>
<evidence type="ECO:0000256" key="2">
    <source>
        <dbReference type="ARBA" id="ARBA00022670"/>
    </source>
</evidence>
<evidence type="ECO:0000256" key="3">
    <source>
        <dbReference type="ARBA" id="ARBA00022723"/>
    </source>
</evidence>
<dbReference type="Gene3D" id="3.40.390.10">
    <property type="entry name" value="Collagenase (Catalytic Domain)"/>
    <property type="match status" value="1"/>
</dbReference>
<dbReference type="GO" id="GO:0046872">
    <property type="term" value="F:metal ion binding"/>
    <property type="evidence" value="ECO:0007669"/>
    <property type="project" value="UniProtKB-UniRule"/>
</dbReference>
<dbReference type="Pfam" id="PF01432">
    <property type="entry name" value="Peptidase_M3"/>
    <property type="match status" value="1"/>
</dbReference>
<keyword evidence="3 7" id="KW-0479">Metal-binding</keyword>
<dbReference type="GO" id="GO:0004222">
    <property type="term" value="F:metalloendopeptidase activity"/>
    <property type="evidence" value="ECO:0007669"/>
    <property type="project" value="InterPro"/>
</dbReference>
<accession>A0A6J2T990</accession>
<gene>
    <name evidence="10" type="primary">LOC115621845</name>
</gene>
<dbReference type="FunFam" id="3.40.390.10:FF:000059">
    <property type="entry name" value="Oligopeptidase, putative"/>
    <property type="match status" value="1"/>
</dbReference>
<evidence type="ECO:0000256" key="6">
    <source>
        <dbReference type="ARBA" id="ARBA00023049"/>
    </source>
</evidence>
<dbReference type="AlphaFoldDB" id="A0A6J2T990"/>
<reference evidence="10" key="1">
    <citation type="submission" date="2025-08" db="UniProtKB">
        <authorList>
            <consortium name="RefSeq"/>
        </authorList>
    </citation>
    <scope>IDENTIFICATION</scope>
    <source>
        <strain evidence="10">11010-0011.00</strain>
        <tissue evidence="10">Whole body</tissue>
    </source>
</reference>
<comment type="similarity">
    <text evidence="1 7">Belongs to the peptidase M3 family.</text>
</comment>
<dbReference type="InterPro" id="IPR001567">
    <property type="entry name" value="Pept_M3A_M3B_dom"/>
</dbReference>
<keyword evidence="5 7" id="KW-0862">Zinc</keyword>
<evidence type="ECO:0000313" key="10">
    <source>
        <dbReference type="RefSeq" id="XP_030371517.1"/>
    </source>
</evidence>
<dbReference type="InterPro" id="IPR034005">
    <property type="entry name" value="M3A_DCP"/>
</dbReference>
<dbReference type="InterPro" id="IPR045090">
    <property type="entry name" value="Pept_M3A_M3B"/>
</dbReference>
<sequence length="726" mass="81583">MLTILRQRHSPLTNAAHRFLQTTSPRPGYIVLVPEIGEDGHQNEGVLKADGLPAFNDITIELALGTIGQQAALVEKTVKALEQDIKNGKRLNSADIYTELDAVTGPLDTTWGVAKALYLGACTLIPTKTYMNIHERARNARAAKYCNKTIYTALRQHEDAGAGEAEQRLRQKFLLEGKLNGLNLNKDSHDGLKELLSQLGRERASFKNKVNMSVHTFAHVVSDFQVVRDFPSTFLEATALDVRQPLQGPWKVTLQPQIVESFLKYCPDRLQRWNIWRANAVKASQQQDKSLENSTHLEKIRALRKRQANILGYANFADMSMQTKMVGSVDNLKIIFAKLLKFAGPAQMTELEELQKFASANGFEQKLDLYDVSYWRRKQLAAEHQLNEEKISEYFPLPRVLSGIFSLSEKLFNIRIVENTKAEVWHPAVKFYEVYDGDVSDASSPVGGFYVDCYSKEHKFGRNNGWMVGIRNANKSADLTPLCALIFNFSEPLLGKAPLLRYEDLQMLFKTFGSALQHLLTQAGYTDLAGLSNIEWDASQVSGYVMSNFLDDAAVLQSLSGHYANGEPIDASLAEKMRLLKTQLAGYNLCQELYYADLDIELHRSGAFWLDVVRKLWPVYQAMPLNKKDSHPCSMSDIFSGDWAAAQFSHLYSKMIAADISSSFAEQRNSTDYSTVGKRYKQTFLSSGGSMPTAEVFRRFQGRDPSVESLLKSLSIFVPSQTTENN</sequence>
<dbReference type="RefSeq" id="XP_030371517.1">
    <property type="nucleotide sequence ID" value="XM_030515657.1"/>
</dbReference>
<dbReference type="OrthoDB" id="534666at2759"/>
<proteinExistence type="inferred from homology"/>
<dbReference type="GeneID" id="115621845"/>
<evidence type="ECO:0000256" key="1">
    <source>
        <dbReference type="ARBA" id="ARBA00006040"/>
    </source>
</evidence>
<dbReference type="CDD" id="cd06456">
    <property type="entry name" value="M3A_DCP"/>
    <property type="match status" value="1"/>
</dbReference>
<dbReference type="PANTHER" id="PTHR11804:SF83">
    <property type="entry name" value="LD37516P"/>
    <property type="match status" value="1"/>
</dbReference>
<keyword evidence="2 7" id="KW-0645">Protease</keyword>
<keyword evidence="4 7" id="KW-0378">Hydrolase</keyword>
<keyword evidence="9" id="KW-1185">Reference proteome</keyword>
<dbReference type="Proteomes" id="UP000504634">
    <property type="component" value="Unplaced"/>
</dbReference>
<comment type="cofactor">
    <cofactor evidence="7">
        <name>Zn(2+)</name>
        <dbReference type="ChEBI" id="CHEBI:29105"/>
    </cofactor>
    <text evidence="7">Binds 1 zinc ion.</text>
</comment>
<evidence type="ECO:0000256" key="4">
    <source>
        <dbReference type="ARBA" id="ARBA00022801"/>
    </source>
</evidence>
<dbReference type="Gene3D" id="1.10.1370.10">
    <property type="entry name" value="Neurolysin, domain 3"/>
    <property type="match status" value="1"/>
</dbReference>